<keyword evidence="2" id="KW-0472">Membrane</keyword>
<keyword evidence="2" id="KW-1133">Transmembrane helix</keyword>
<dbReference type="AlphaFoldDB" id="A0A6C0C1C1"/>
<feature type="transmembrane region" description="Helical" evidence="2">
    <location>
        <begin position="30"/>
        <end position="51"/>
    </location>
</feature>
<evidence type="ECO:0000256" key="2">
    <source>
        <dbReference type="SAM" id="Phobius"/>
    </source>
</evidence>
<sequence>MLFERICPPALLYLVFSITQIAIDSMKGLYNTALIKTWVAIVFTIILNYLCESGLGIVSWIIVFIPFILMTLIVAILLLMFGLDPSTGKMKLDDDHKKPQHHHHGKKAHHHRRRRKDDWPNDEDPLVPRKRNDLLDHSHEKSDKYNDNYYKFLDPRKKEILDRINRYTDKRIVIPGVNESAVDHKNRKKTVELGSEYEYYSENVSSKRRTINGIYNILSNMNEDNEGAFFLNQSDVCLQETNDTKCNSCIKKLILRTVSKMGPNKGSFFYNRVKEKYPDYV</sequence>
<feature type="compositionally biased region" description="Basic residues" evidence="1">
    <location>
        <begin position="98"/>
        <end position="115"/>
    </location>
</feature>
<organism evidence="3">
    <name type="scientific">viral metagenome</name>
    <dbReference type="NCBI Taxonomy" id="1070528"/>
    <lineage>
        <taxon>unclassified sequences</taxon>
        <taxon>metagenomes</taxon>
        <taxon>organismal metagenomes</taxon>
    </lineage>
</organism>
<evidence type="ECO:0000256" key="1">
    <source>
        <dbReference type="SAM" id="MobiDB-lite"/>
    </source>
</evidence>
<feature type="transmembrane region" description="Helical" evidence="2">
    <location>
        <begin position="57"/>
        <end position="81"/>
    </location>
</feature>
<protein>
    <submittedName>
        <fullName evidence="3">Uncharacterized protein</fullName>
    </submittedName>
</protein>
<accession>A0A6C0C1C1</accession>
<feature type="region of interest" description="Disordered" evidence="1">
    <location>
        <begin position="92"/>
        <end position="125"/>
    </location>
</feature>
<reference evidence="3" key="1">
    <citation type="journal article" date="2020" name="Nature">
        <title>Giant virus diversity and host interactions through global metagenomics.</title>
        <authorList>
            <person name="Schulz F."/>
            <person name="Roux S."/>
            <person name="Paez-Espino D."/>
            <person name="Jungbluth S."/>
            <person name="Walsh D.A."/>
            <person name="Denef V.J."/>
            <person name="McMahon K.D."/>
            <person name="Konstantinidis K.T."/>
            <person name="Eloe-Fadrosh E.A."/>
            <person name="Kyrpides N.C."/>
            <person name="Woyke T."/>
        </authorList>
    </citation>
    <scope>NUCLEOTIDE SEQUENCE</scope>
    <source>
        <strain evidence="3">GVMAG-M-3300020185-18</strain>
    </source>
</reference>
<proteinExistence type="predicted"/>
<dbReference type="EMBL" id="MN739316">
    <property type="protein sequence ID" value="QHS98417.1"/>
    <property type="molecule type" value="Genomic_DNA"/>
</dbReference>
<evidence type="ECO:0000313" key="3">
    <source>
        <dbReference type="EMBL" id="QHS98417.1"/>
    </source>
</evidence>
<keyword evidence="2" id="KW-0812">Transmembrane</keyword>
<name>A0A6C0C1C1_9ZZZZ</name>